<evidence type="ECO:0000256" key="2">
    <source>
        <dbReference type="ARBA" id="ARBA00009012"/>
    </source>
</evidence>
<dbReference type="PANTHER" id="PTHR13353">
    <property type="entry name" value="TRANSMEMBRANE PROTEIN 19"/>
    <property type="match status" value="1"/>
</dbReference>
<organism evidence="7">
    <name type="scientific">Psilocybe cubensis</name>
    <name type="common">Psychedelic mushroom</name>
    <name type="synonym">Stropharia cubensis</name>
    <dbReference type="NCBI Taxonomy" id="181762"/>
    <lineage>
        <taxon>Eukaryota</taxon>
        <taxon>Fungi</taxon>
        <taxon>Dikarya</taxon>
        <taxon>Basidiomycota</taxon>
        <taxon>Agaricomycotina</taxon>
        <taxon>Agaricomycetes</taxon>
        <taxon>Agaricomycetidae</taxon>
        <taxon>Agaricales</taxon>
        <taxon>Agaricineae</taxon>
        <taxon>Strophariaceae</taxon>
        <taxon>Psilocybe</taxon>
    </lineage>
</organism>
<keyword evidence="3" id="KW-0812">Transmembrane</keyword>
<feature type="region of interest" description="Disordered" evidence="6">
    <location>
        <begin position="186"/>
        <end position="269"/>
    </location>
</feature>
<feature type="compositionally biased region" description="Basic residues" evidence="6">
    <location>
        <begin position="218"/>
        <end position="227"/>
    </location>
</feature>
<dbReference type="InterPro" id="IPR002794">
    <property type="entry name" value="DUF92_TMEM19"/>
</dbReference>
<name>A0A8H7XLZ3_PSICU</name>
<gene>
    <name evidence="7" type="ORF">JR316_011217</name>
</gene>
<dbReference type="PANTHER" id="PTHR13353:SF5">
    <property type="entry name" value="TRANSMEMBRANE PROTEIN 19"/>
    <property type="match status" value="1"/>
</dbReference>
<comment type="caution">
    <text evidence="7">The sequence shown here is derived from an EMBL/GenBank/DDBJ whole genome shotgun (WGS) entry which is preliminary data.</text>
</comment>
<dbReference type="AlphaFoldDB" id="A0A8H7XLZ3"/>
<sequence>MGGMVLGLTAPLVYGRSSSGWCPTKMVFAALWLASELGILSPLSPRLITTLKTDPPGTNGAMSVDGTVASITSGGIVDVLMGGAGSEKRPVDSFLGETVQQTPRYSTKSTFVLQDAIKATSLEALSTSKILPGGHCVMGGGPPYIEWNPELNALYKDNLIVLSTISQETELPAMVSLADKIEVHTLPETDGGNNRSRPLVQVKPNAPEIVVPGNISKRSQRRLKKKKESTARSQQAVEERQRRSEDSLSSSDSNRTSQTQSEPPGSILNANTVMVKSKALNLKREEYQKERLTREAERNANAARLASITEGMAALDREIDSDLAIMDATIDEFATALHEAQEKNRLHWEKCDRAVLTLKLQFEEQRAQICTVQQEWKEFDHQISSKLANFKEEIDELAAVVSFIKHHRVEKNNSFCWAA</sequence>
<comment type="subcellular location">
    <subcellularLocation>
        <location evidence="1">Membrane</location>
        <topology evidence="1">Multi-pass membrane protein</topology>
    </subcellularLocation>
</comment>
<proteinExistence type="inferred from homology"/>
<comment type="similarity">
    <text evidence="2">Belongs to the TMEM19 family.</text>
</comment>
<feature type="compositionally biased region" description="Low complexity" evidence="6">
    <location>
        <begin position="247"/>
        <end position="261"/>
    </location>
</feature>
<evidence type="ECO:0000256" key="4">
    <source>
        <dbReference type="ARBA" id="ARBA00022989"/>
    </source>
</evidence>
<accession>A0A8H7XLZ3</accession>
<evidence type="ECO:0000256" key="5">
    <source>
        <dbReference type="ARBA" id="ARBA00023136"/>
    </source>
</evidence>
<evidence type="ECO:0000313" key="7">
    <source>
        <dbReference type="EMBL" id="KAG5164020.1"/>
    </source>
</evidence>
<evidence type="ECO:0000256" key="1">
    <source>
        <dbReference type="ARBA" id="ARBA00004141"/>
    </source>
</evidence>
<protein>
    <submittedName>
        <fullName evidence="7">Uncharacterized protein</fullName>
    </submittedName>
</protein>
<dbReference type="EMBL" id="JAFIQS010000013">
    <property type="protein sequence ID" value="KAG5164020.1"/>
    <property type="molecule type" value="Genomic_DNA"/>
</dbReference>
<evidence type="ECO:0000256" key="3">
    <source>
        <dbReference type="ARBA" id="ARBA00022692"/>
    </source>
</evidence>
<keyword evidence="4" id="KW-1133">Transmembrane helix</keyword>
<dbReference type="GO" id="GO:0016020">
    <property type="term" value="C:membrane"/>
    <property type="evidence" value="ECO:0007669"/>
    <property type="project" value="UniProtKB-SubCell"/>
</dbReference>
<dbReference type="Pfam" id="PF01940">
    <property type="entry name" value="DUF92"/>
    <property type="match status" value="1"/>
</dbReference>
<reference evidence="7" key="1">
    <citation type="submission" date="2021-02" db="EMBL/GenBank/DDBJ databases">
        <title>Psilocybe cubensis genome.</title>
        <authorList>
            <person name="Mckernan K.J."/>
            <person name="Crawford S."/>
            <person name="Trippe A."/>
            <person name="Kane L.T."/>
            <person name="Mclaughlin S."/>
        </authorList>
    </citation>
    <scope>NUCLEOTIDE SEQUENCE [LARGE SCALE GENOMIC DNA]</scope>
    <source>
        <strain evidence="7">MGC-MH-2018</strain>
    </source>
</reference>
<feature type="compositionally biased region" description="Basic and acidic residues" evidence="6">
    <location>
        <begin position="237"/>
        <end position="246"/>
    </location>
</feature>
<keyword evidence="5" id="KW-0472">Membrane</keyword>
<evidence type="ECO:0000256" key="6">
    <source>
        <dbReference type="SAM" id="MobiDB-lite"/>
    </source>
</evidence>